<gene>
    <name evidence="1" type="ORF">KFE25_005439</name>
</gene>
<sequence>MLGSPAGKRARAEDAWVDNAEAGSVPPQLLSLLLEMRAEILELRRHIGTKLDALDERVARVERSTGRGDGPGCDADSGPTAGAWVRRVVRTPARPLRLVGLSTDLLAIVASALPEDDELPASLACRKLRAAVAQRRRSDERTGCNTHVASAFGSHARLAWSVSCGMPLTPLLPVQPAGAEVAAWVQAQLVGAES</sequence>
<protein>
    <submittedName>
        <fullName evidence="1">Uncharacterized protein</fullName>
    </submittedName>
</protein>
<comment type="caution">
    <text evidence="1">The sequence shown here is derived from an EMBL/GenBank/DDBJ whole genome shotgun (WGS) entry which is preliminary data.</text>
</comment>
<accession>A0A8J5XM66</accession>
<evidence type="ECO:0000313" key="1">
    <source>
        <dbReference type="EMBL" id="KAG8465869.1"/>
    </source>
</evidence>
<proteinExistence type="predicted"/>
<dbReference type="AlphaFoldDB" id="A0A8J5XM66"/>
<dbReference type="EMBL" id="JAGTXO010000009">
    <property type="protein sequence ID" value="KAG8465869.1"/>
    <property type="molecule type" value="Genomic_DNA"/>
</dbReference>
<organism evidence="1 2">
    <name type="scientific">Diacronema lutheri</name>
    <name type="common">Unicellular marine alga</name>
    <name type="synonym">Monochrysis lutheri</name>
    <dbReference type="NCBI Taxonomy" id="2081491"/>
    <lineage>
        <taxon>Eukaryota</taxon>
        <taxon>Haptista</taxon>
        <taxon>Haptophyta</taxon>
        <taxon>Pavlovophyceae</taxon>
        <taxon>Pavlovales</taxon>
        <taxon>Pavlovaceae</taxon>
        <taxon>Diacronema</taxon>
    </lineage>
</organism>
<keyword evidence="2" id="KW-1185">Reference proteome</keyword>
<evidence type="ECO:0000313" key="2">
    <source>
        <dbReference type="Proteomes" id="UP000751190"/>
    </source>
</evidence>
<dbReference type="Proteomes" id="UP000751190">
    <property type="component" value="Unassembled WGS sequence"/>
</dbReference>
<reference evidence="1" key="1">
    <citation type="submission" date="2021-05" db="EMBL/GenBank/DDBJ databases">
        <title>The genome of the haptophyte Pavlova lutheri (Diacronema luteri, Pavlovales) - a model for lipid biosynthesis in eukaryotic algae.</title>
        <authorList>
            <person name="Hulatt C.J."/>
            <person name="Posewitz M.C."/>
        </authorList>
    </citation>
    <scope>NUCLEOTIDE SEQUENCE</scope>
    <source>
        <strain evidence="1">NIVA-4/92</strain>
    </source>
</reference>
<dbReference type="OrthoDB" id="10660785at2759"/>
<name>A0A8J5XM66_DIALT</name>